<sequence length="182" mass="19698">MKRQDLASGWTRRCFSRAAPTPSSTLHVAGMHHVEAATSTPPATGHSNACVKSRRPQQWRPATTPSSRQLKGSEAPTQTATRGLSPSARRWVFSDSPRTRRLLGKRPPTERAVSLAGCRCCCKENLGLLYPCAPSEFRSSGAAALPTHRGNFLGSVPDFRASSFNNSKATSSDRAKQHPNSN</sequence>
<evidence type="ECO:0000313" key="3">
    <source>
        <dbReference type="Proteomes" id="UP000070544"/>
    </source>
</evidence>
<feature type="compositionally biased region" description="Polar residues" evidence="1">
    <location>
        <begin position="60"/>
        <end position="84"/>
    </location>
</feature>
<feature type="region of interest" description="Disordered" evidence="1">
    <location>
        <begin position="37"/>
        <end position="87"/>
    </location>
</feature>
<feature type="compositionally biased region" description="Polar residues" evidence="1">
    <location>
        <begin position="37"/>
        <end position="47"/>
    </location>
</feature>
<dbReference type="AlphaFoldDB" id="A0A139AJ93"/>
<feature type="region of interest" description="Disordered" evidence="1">
    <location>
        <begin position="163"/>
        <end position="182"/>
    </location>
</feature>
<dbReference type="Proteomes" id="UP000070544">
    <property type="component" value="Unassembled WGS sequence"/>
</dbReference>
<protein>
    <submittedName>
        <fullName evidence="2">Uncharacterized protein</fullName>
    </submittedName>
</protein>
<proteinExistence type="predicted"/>
<organism evidence="2 3">
    <name type="scientific">Gonapodya prolifera (strain JEL478)</name>
    <name type="common">Monoblepharis prolifera</name>
    <dbReference type="NCBI Taxonomy" id="1344416"/>
    <lineage>
        <taxon>Eukaryota</taxon>
        <taxon>Fungi</taxon>
        <taxon>Fungi incertae sedis</taxon>
        <taxon>Chytridiomycota</taxon>
        <taxon>Chytridiomycota incertae sedis</taxon>
        <taxon>Monoblepharidomycetes</taxon>
        <taxon>Monoblepharidales</taxon>
        <taxon>Gonapodyaceae</taxon>
        <taxon>Gonapodya</taxon>
    </lineage>
</organism>
<keyword evidence="3" id="KW-1185">Reference proteome</keyword>
<reference evidence="2 3" key="1">
    <citation type="journal article" date="2015" name="Genome Biol. Evol.">
        <title>Phylogenomic analyses indicate that early fungi evolved digesting cell walls of algal ancestors of land plants.</title>
        <authorList>
            <person name="Chang Y."/>
            <person name="Wang S."/>
            <person name="Sekimoto S."/>
            <person name="Aerts A.L."/>
            <person name="Choi C."/>
            <person name="Clum A."/>
            <person name="LaButti K.M."/>
            <person name="Lindquist E.A."/>
            <person name="Yee Ngan C."/>
            <person name="Ohm R.A."/>
            <person name="Salamov A.A."/>
            <person name="Grigoriev I.V."/>
            <person name="Spatafora J.W."/>
            <person name="Berbee M.L."/>
        </authorList>
    </citation>
    <scope>NUCLEOTIDE SEQUENCE [LARGE SCALE GENOMIC DNA]</scope>
    <source>
        <strain evidence="2 3">JEL478</strain>
    </source>
</reference>
<evidence type="ECO:0000313" key="2">
    <source>
        <dbReference type="EMBL" id="KXS16866.1"/>
    </source>
</evidence>
<accession>A0A139AJ93</accession>
<dbReference type="EMBL" id="KQ965750">
    <property type="protein sequence ID" value="KXS16866.1"/>
    <property type="molecule type" value="Genomic_DNA"/>
</dbReference>
<name>A0A139AJ93_GONPJ</name>
<gene>
    <name evidence="2" type="ORF">M427DRAFT_286618</name>
</gene>
<evidence type="ECO:0000256" key="1">
    <source>
        <dbReference type="SAM" id="MobiDB-lite"/>
    </source>
</evidence>